<dbReference type="PROSITE" id="PS50943">
    <property type="entry name" value="HTH_CROC1"/>
    <property type="match status" value="1"/>
</dbReference>
<accession>A0A7V8FSC7</accession>
<dbReference type="InterPro" id="IPR010982">
    <property type="entry name" value="Lambda_DNA-bd_dom_sf"/>
</dbReference>
<keyword evidence="1" id="KW-0472">Membrane</keyword>
<feature type="domain" description="HTH cro/C1-type" evidence="2">
    <location>
        <begin position="3"/>
        <end position="56"/>
    </location>
</feature>
<name>A0A7V8FSC7_9BURK</name>
<dbReference type="Proteomes" id="UP000461670">
    <property type="component" value="Unassembled WGS sequence"/>
</dbReference>
<protein>
    <recommendedName>
        <fullName evidence="2">HTH cro/C1-type domain-containing protein</fullName>
    </recommendedName>
</protein>
<dbReference type="AlphaFoldDB" id="A0A7V8FSC7"/>
<dbReference type="Pfam" id="PF13239">
    <property type="entry name" value="2TM"/>
    <property type="match status" value="1"/>
</dbReference>
<dbReference type="CDD" id="cd00093">
    <property type="entry name" value="HTH_XRE"/>
    <property type="match status" value="1"/>
</dbReference>
<keyword evidence="1" id="KW-1133">Transmembrane helix</keyword>
<dbReference type="GO" id="GO:0003677">
    <property type="term" value="F:DNA binding"/>
    <property type="evidence" value="ECO:0007669"/>
    <property type="project" value="InterPro"/>
</dbReference>
<gene>
    <name evidence="3" type="ORF">GAK30_00047</name>
</gene>
<dbReference type="EMBL" id="WNDQ01000001">
    <property type="protein sequence ID" value="KAF1024029.1"/>
    <property type="molecule type" value="Genomic_DNA"/>
</dbReference>
<dbReference type="InterPro" id="IPR025698">
    <property type="entry name" value="2TM_dom"/>
</dbReference>
<dbReference type="SMART" id="SM00530">
    <property type="entry name" value="HTH_XRE"/>
    <property type="match status" value="1"/>
</dbReference>
<evidence type="ECO:0000313" key="3">
    <source>
        <dbReference type="EMBL" id="KAF1024029.1"/>
    </source>
</evidence>
<feature type="transmembrane region" description="Helical" evidence="1">
    <location>
        <begin position="103"/>
        <end position="120"/>
    </location>
</feature>
<evidence type="ECO:0000313" key="4">
    <source>
        <dbReference type="Proteomes" id="UP000461670"/>
    </source>
</evidence>
<evidence type="ECO:0000259" key="2">
    <source>
        <dbReference type="PROSITE" id="PS50943"/>
    </source>
</evidence>
<feature type="transmembrane region" description="Helical" evidence="1">
    <location>
        <begin position="126"/>
        <end position="143"/>
    </location>
</feature>
<keyword evidence="1" id="KW-0812">Transmembrane</keyword>
<sequence>MQVQKFRLRRGWSQQQLADASGLSLRTVQRIEAGHAGSVESYKSLAAVFEVDFTELQPQELAMTATDSPVSPASAPAVDHLALRQEQEAFDYVRRLRRFYRSLAVYLALLVLWAVVHLGFHASRGWMAWVAGIWGVMLLVRAVRLWGPDWGLGPDWERRVIEKRLGRPL</sequence>
<dbReference type="SUPFAM" id="SSF47413">
    <property type="entry name" value="lambda repressor-like DNA-binding domains"/>
    <property type="match status" value="1"/>
</dbReference>
<dbReference type="InterPro" id="IPR001387">
    <property type="entry name" value="Cro/C1-type_HTH"/>
</dbReference>
<proteinExistence type="predicted"/>
<dbReference type="Pfam" id="PF01381">
    <property type="entry name" value="HTH_3"/>
    <property type="match status" value="1"/>
</dbReference>
<dbReference type="Gene3D" id="1.10.260.40">
    <property type="entry name" value="lambda repressor-like DNA-binding domains"/>
    <property type="match status" value="1"/>
</dbReference>
<organism evidence="3 4">
    <name type="scientific">Paracidovorax wautersii</name>
    <dbReference type="NCBI Taxonomy" id="1177982"/>
    <lineage>
        <taxon>Bacteria</taxon>
        <taxon>Pseudomonadati</taxon>
        <taxon>Pseudomonadota</taxon>
        <taxon>Betaproteobacteria</taxon>
        <taxon>Burkholderiales</taxon>
        <taxon>Comamonadaceae</taxon>
        <taxon>Paracidovorax</taxon>
    </lineage>
</organism>
<evidence type="ECO:0000256" key="1">
    <source>
        <dbReference type="SAM" id="Phobius"/>
    </source>
</evidence>
<comment type="caution">
    <text evidence="3">The sequence shown here is derived from an EMBL/GenBank/DDBJ whole genome shotgun (WGS) entry which is preliminary data.</text>
</comment>
<reference evidence="4" key="1">
    <citation type="journal article" date="2020" name="MBio">
        <title>Horizontal gene transfer to a defensive symbiont with a reduced genome amongst a multipartite beetle microbiome.</title>
        <authorList>
            <person name="Waterworth S.C."/>
            <person name="Florez L.V."/>
            <person name="Rees E.R."/>
            <person name="Hertweck C."/>
            <person name="Kaltenpoth M."/>
            <person name="Kwan J.C."/>
        </authorList>
    </citation>
    <scope>NUCLEOTIDE SEQUENCE [LARGE SCALE GENOMIC DNA]</scope>
</reference>